<evidence type="ECO:0000313" key="2">
    <source>
        <dbReference type="Proteomes" id="UP000636479"/>
    </source>
</evidence>
<name>A0A8H6VPQ7_9AGAR</name>
<comment type="caution">
    <text evidence="1">The sequence shown here is derived from an EMBL/GenBank/DDBJ whole genome shotgun (WGS) entry which is preliminary data.</text>
</comment>
<proteinExistence type="predicted"/>
<dbReference type="RefSeq" id="XP_037213170.1">
    <property type="nucleotide sequence ID" value="XM_037370169.1"/>
</dbReference>
<protein>
    <submittedName>
        <fullName evidence="1">Uncharacterized protein</fullName>
    </submittedName>
</protein>
<accession>A0A8H6VPQ7</accession>
<evidence type="ECO:0000313" key="1">
    <source>
        <dbReference type="EMBL" id="KAF7289139.1"/>
    </source>
</evidence>
<dbReference type="AlphaFoldDB" id="A0A8H6VPQ7"/>
<gene>
    <name evidence="1" type="ORF">MIND_01374900</name>
</gene>
<dbReference type="Proteomes" id="UP000636479">
    <property type="component" value="Unassembled WGS sequence"/>
</dbReference>
<keyword evidence="2" id="KW-1185">Reference proteome</keyword>
<sequence length="193" mass="21714">MEEQVKNEWKDIERRIGGAQTATSIPPSFIIHRLSFDFIPPRLSLAAINLRLAAVPRFRCHLQTIGGRPVPAAHNAATMCGPGSRAARMWEHWELPRGIYMCLKPAPFPVYSPHTHFQATIEHAPPPPLTQYPPLSGPFPEFCMAPLSTAITFRSRRSPTRSKGGRGLGYRKSWAWNIHFSSSFSRKCLARQT</sequence>
<reference evidence="1" key="1">
    <citation type="submission" date="2020-05" db="EMBL/GenBank/DDBJ databases">
        <title>Mycena genomes resolve the evolution of fungal bioluminescence.</title>
        <authorList>
            <person name="Tsai I.J."/>
        </authorList>
    </citation>
    <scope>NUCLEOTIDE SEQUENCE</scope>
    <source>
        <strain evidence="1">171206Taipei</strain>
    </source>
</reference>
<dbReference type="EMBL" id="JACAZF010000017">
    <property type="protein sequence ID" value="KAF7289139.1"/>
    <property type="molecule type" value="Genomic_DNA"/>
</dbReference>
<dbReference type="GeneID" id="59352685"/>
<organism evidence="1 2">
    <name type="scientific">Mycena indigotica</name>
    <dbReference type="NCBI Taxonomy" id="2126181"/>
    <lineage>
        <taxon>Eukaryota</taxon>
        <taxon>Fungi</taxon>
        <taxon>Dikarya</taxon>
        <taxon>Basidiomycota</taxon>
        <taxon>Agaricomycotina</taxon>
        <taxon>Agaricomycetes</taxon>
        <taxon>Agaricomycetidae</taxon>
        <taxon>Agaricales</taxon>
        <taxon>Marasmiineae</taxon>
        <taxon>Mycenaceae</taxon>
        <taxon>Mycena</taxon>
    </lineage>
</organism>